<dbReference type="STRING" id="229921.ADN01_05405"/>
<dbReference type="OrthoDB" id="9801934at2"/>
<evidence type="ECO:0000313" key="5">
    <source>
        <dbReference type="Proteomes" id="UP000050501"/>
    </source>
</evidence>
<dbReference type="Proteomes" id="UP000050501">
    <property type="component" value="Unassembled WGS sequence"/>
</dbReference>
<sequence>MNPATPAFEGPVCPRPLDHQDQIVMGHGSGGRMSHDLIQRVFSAAFSNPALNQANDSARLTLPSGRIAVSTDCHIVAPLFFPGGDIGRLAVCGTVNDVAMSGAVPLYLTAGFILEEGLPIAVLERVVASMQAAAQEAGIQIVAGDTKVVEKGKADGLFITTAGVGWLPEGRQIGGELAAAGDQVLLSGPVGQHGMAVLAARGELGFQAEITSDVAPLNGLIQELLAAAPHTHVLRDPTRGGLATTLNEIAVQSQVSIRIDETAVPILPTVRTVCEMLGFDPLYVANEGKLIAIVPPEELPAALSALRAHPYGAQAAHIGTVQSQDPGRVLLRTQIGGTRLLDKLAGEMLPRIC</sequence>
<accession>A0A0P6YNR9</accession>
<dbReference type="PANTHER" id="PTHR30303:SF0">
    <property type="entry name" value="CARBAMOYL DEHYDRATASE HYPE"/>
    <property type="match status" value="1"/>
</dbReference>
<feature type="domain" description="PurM-like N-terminal" evidence="2">
    <location>
        <begin position="56"/>
        <end position="166"/>
    </location>
</feature>
<dbReference type="Gene3D" id="3.90.650.10">
    <property type="entry name" value="PurM-like C-terminal domain"/>
    <property type="match status" value="1"/>
</dbReference>
<dbReference type="NCBIfam" id="TIGR02124">
    <property type="entry name" value="hypE"/>
    <property type="match status" value="1"/>
</dbReference>
<gene>
    <name evidence="4" type="ORF">ADN01_05405</name>
</gene>
<dbReference type="InterPro" id="IPR016188">
    <property type="entry name" value="PurM-like_N"/>
</dbReference>
<dbReference type="InterPro" id="IPR036676">
    <property type="entry name" value="PurM-like_C_sf"/>
</dbReference>
<evidence type="ECO:0000259" key="3">
    <source>
        <dbReference type="Pfam" id="PF02769"/>
    </source>
</evidence>
<evidence type="ECO:0000313" key="4">
    <source>
        <dbReference type="EMBL" id="KPL86886.1"/>
    </source>
</evidence>
<reference evidence="4 5" key="1">
    <citation type="submission" date="2015-07" db="EMBL/GenBank/DDBJ databases">
        <title>Genome sequence of Levilinea saccharolytica DSM 16555.</title>
        <authorList>
            <person name="Hemp J."/>
            <person name="Ward L.M."/>
            <person name="Pace L.A."/>
            <person name="Fischer W.W."/>
        </authorList>
    </citation>
    <scope>NUCLEOTIDE SEQUENCE [LARGE SCALE GENOMIC DNA]</scope>
    <source>
        <strain evidence="4 5">KIBI-1</strain>
    </source>
</reference>
<dbReference type="Pfam" id="PF02769">
    <property type="entry name" value="AIRS_C"/>
    <property type="match status" value="1"/>
</dbReference>
<protein>
    <submittedName>
        <fullName evidence="4">Hydrogenase</fullName>
    </submittedName>
</protein>
<dbReference type="EMBL" id="LGCM01000021">
    <property type="protein sequence ID" value="KPL86886.1"/>
    <property type="molecule type" value="Genomic_DNA"/>
</dbReference>
<dbReference type="InterPro" id="IPR011854">
    <property type="entry name" value="HypE"/>
</dbReference>
<feature type="domain" description="PurM-like C-terminal" evidence="3">
    <location>
        <begin position="180"/>
        <end position="328"/>
    </location>
</feature>
<dbReference type="RefSeq" id="WP_062418185.1">
    <property type="nucleotide sequence ID" value="NZ_DF967974.1"/>
</dbReference>
<keyword evidence="5" id="KW-1185">Reference proteome</keyword>
<dbReference type="Gene3D" id="3.30.1330.10">
    <property type="entry name" value="PurM-like, N-terminal domain"/>
    <property type="match status" value="1"/>
</dbReference>
<dbReference type="PANTHER" id="PTHR30303">
    <property type="entry name" value="HYDROGENASE ISOENZYMES FORMATION PROTEIN HYPE"/>
    <property type="match status" value="1"/>
</dbReference>
<proteinExistence type="inferred from homology"/>
<dbReference type="Pfam" id="PF00586">
    <property type="entry name" value="AIRS"/>
    <property type="match status" value="1"/>
</dbReference>
<dbReference type="InterPro" id="IPR036921">
    <property type="entry name" value="PurM-like_N_sf"/>
</dbReference>
<organism evidence="4 5">
    <name type="scientific">Levilinea saccharolytica</name>
    <dbReference type="NCBI Taxonomy" id="229921"/>
    <lineage>
        <taxon>Bacteria</taxon>
        <taxon>Bacillati</taxon>
        <taxon>Chloroflexota</taxon>
        <taxon>Anaerolineae</taxon>
        <taxon>Anaerolineales</taxon>
        <taxon>Anaerolineaceae</taxon>
        <taxon>Levilinea</taxon>
    </lineage>
</organism>
<name>A0A0P6YNR9_9CHLR</name>
<dbReference type="PATRIC" id="fig|229921.5.peg.1864"/>
<dbReference type="SUPFAM" id="SSF56042">
    <property type="entry name" value="PurM C-terminal domain-like"/>
    <property type="match status" value="1"/>
</dbReference>
<dbReference type="PIRSF" id="PIRSF005644">
    <property type="entry name" value="Hdrgns_mtr_HypE"/>
    <property type="match status" value="1"/>
</dbReference>
<dbReference type="InterPro" id="IPR010918">
    <property type="entry name" value="PurM-like_C_dom"/>
</dbReference>
<dbReference type="AlphaFoldDB" id="A0A0P6YNR9"/>
<evidence type="ECO:0000259" key="2">
    <source>
        <dbReference type="Pfam" id="PF00586"/>
    </source>
</evidence>
<comment type="caution">
    <text evidence="4">The sequence shown here is derived from an EMBL/GenBank/DDBJ whole genome shotgun (WGS) entry which is preliminary data.</text>
</comment>
<evidence type="ECO:0000256" key="1">
    <source>
        <dbReference type="ARBA" id="ARBA00006243"/>
    </source>
</evidence>
<dbReference type="GO" id="GO:0051604">
    <property type="term" value="P:protein maturation"/>
    <property type="evidence" value="ECO:0007669"/>
    <property type="project" value="TreeGrafter"/>
</dbReference>
<comment type="similarity">
    <text evidence="1">Belongs to the HypE family.</text>
</comment>
<dbReference type="SUPFAM" id="SSF55326">
    <property type="entry name" value="PurM N-terminal domain-like"/>
    <property type="match status" value="1"/>
</dbReference>
<dbReference type="CDD" id="cd02197">
    <property type="entry name" value="HypE"/>
    <property type="match status" value="1"/>
</dbReference>